<sequence>MKLLLVEDDTGFADLVQKTLTSQKYLVDVATDGQMGMELAELFQYDLILLDLMLPELDGISLCKERRRRGDRTPILLVTAQDGSTEKVAALDAGADDYLVKPFDLSELLARIRALLRRGNDSLSPLLQWGELCLDPSNLEVRYQQELLHLTAKEYSLLELFLRHPQRIFSKNALLDHLWSFEEPPSEGAVRTQIKGLRQKLKKAGIKEDLVETIYGLGYRLNFQEISPTPKEKEKRQEIISSLTALWEEHQPKYLQRLKLLEENLLAGKRQEAIKEAHTLIGSLGSFGLKETAHKCRQLEKMLHSGEEEKLEEILFLVRQEIELANNSPISKAQQVLIMDEDTQVREIISNLLTPWGLKLTFLSNIKKVRDALKQSIPDLLIFDQKMGGIHLCQEVRHDDRTRKLPILLLSPDTKPQTVYCIFAAGADDYVQKPIIAPELIARVVKSLQLK</sequence>
<keyword evidence="1 4" id="KW-0238">DNA-binding</keyword>
<evidence type="ECO:0000313" key="9">
    <source>
        <dbReference type="Proteomes" id="UP000767446"/>
    </source>
</evidence>
<feature type="domain" description="Response regulatory" evidence="5">
    <location>
        <begin position="335"/>
        <end position="448"/>
    </location>
</feature>
<dbReference type="Gene3D" id="1.10.10.10">
    <property type="entry name" value="Winged helix-like DNA-binding domain superfamily/Winged helix DNA-binding domain"/>
    <property type="match status" value="1"/>
</dbReference>
<gene>
    <name evidence="8" type="ORF">DSM107014_02590</name>
</gene>
<dbReference type="SUPFAM" id="SSF52172">
    <property type="entry name" value="CheY-like"/>
    <property type="match status" value="2"/>
</dbReference>
<dbReference type="GO" id="GO:0000156">
    <property type="term" value="F:phosphorelay response regulator activity"/>
    <property type="evidence" value="ECO:0007669"/>
    <property type="project" value="TreeGrafter"/>
</dbReference>
<dbReference type="CDD" id="cd00383">
    <property type="entry name" value="trans_reg_C"/>
    <property type="match status" value="1"/>
</dbReference>
<evidence type="ECO:0000256" key="1">
    <source>
        <dbReference type="ARBA" id="ARBA00023125"/>
    </source>
</evidence>
<dbReference type="Pfam" id="PF01627">
    <property type="entry name" value="Hpt"/>
    <property type="match status" value="1"/>
</dbReference>
<dbReference type="Pfam" id="PF00486">
    <property type="entry name" value="Trans_reg_C"/>
    <property type="match status" value="1"/>
</dbReference>
<dbReference type="InterPro" id="IPR001867">
    <property type="entry name" value="OmpR/PhoB-type_DNA-bd"/>
</dbReference>
<dbReference type="Pfam" id="PF00072">
    <property type="entry name" value="Response_reg"/>
    <property type="match status" value="2"/>
</dbReference>
<dbReference type="CDD" id="cd17624">
    <property type="entry name" value="REC_OmpR_PmrA-like"/>
    <property type="match status" value="1"/>
</dbReference>
<dbReference type="AlphaFoldDB" id="A0A941JL71"/>
<dbReference type="GO" id="GO:0032993">
    <property type="term" value="C:protein-DNA complex"/>
    <property type="evidence" value="ECO:0007669"/>
    <property type="project" value="TreeGrafter"/>
</dbReference>
<dbReference type="SUPFAM" id="SSF47226">
    <property type="entry name" value="Histidine-containing phosphotransfer domain, HPT domain"/>
    <property type="match status" value="1"/>
</dbReference>
<evidence type="ECO:0000256" key="2">
    <source>
        <dbReference type="PROSITE-ProRule" id="PRU00110"/>
    </source>
</evidence>
<keyword evidence="3" id="KW-0597">Phosphoprotein</keyword>
<dbReference type="Gene3D" id="1.20.120.160">
    <property type="entry name" value="HPT domain"/>
    <property type="match status" value="1"/>
</dbReference>
<organism evidence="8 9">
    <name type="scientific">Gomphosphaeria aponina SAG 52.96 = DSM 107014</name>
    <dbReference type="NCBI Taxonomy" id="1521640"/>
    <lineage>
        <taxon>Bacteria</taxon>
        <taxon>Bacillati</taxon>
        <taxon>Cyanobacteriota</taxon>
        <taxon>Cyanophyceae</taxon>
        <taxon>Oscillatoriophycideae</taxon>
        <taxon>Chroococcales</taxon>
        <taxon>Gomphosphaeriaceae</taxon>
        <taxon>Gomphosphaeria</taxon>
    </lineage>
</organism>
<reference evidence="8" key="1">
    <citation type="submission" date="2021-02" db="EMBL/GenBank/DDBJ databases">
        <title>Metagenome analyses of Stigonema ocellatum DSM 106950, Chlorogloea purpurea SAG 13.99 and Gomphosphaeria aponina DSM 107014.</title>
        <authorList>
            <person name="Marter P."/>
            <person name="Huang S."/>
        </authorList>
    </citation>
    <scope>NUCLEOTIDE SEQUENCE</scope>
    <source>
        <strain evidence="8">JP213</strain>
    </source>
</reference>
<dbReference type="SMART" id="SM00448">
    <property type="entry name" value="REC"/>
    <property type="match status" value="2"/>
</dbReference>
<feature type="modified residue" description="Phosphohistidine" evidence="2">
    <location>
        <position position="278"/>
    </location>
</feature>
<proteinExistence type="predicted"/>
<dbReference type="GO" id="GO:0005829">
    <property type="term" value="C:cytosol"/>
    <property type="evidence" value="ECO:0007669"/>
    <property type="project" value="TreeGrafter"/>
</dbReference>
<dbReference type="InterPro" id="IPR011006">
    <property type="entry name" value="CheY-like_superfamily"/>
</dbReference>
<dbReference type="Gene3D" id="3.40.50.2300">
    <property type="match status" value="2"/>
</dbReference>
<dbReference type="InterPro" id="IPR039420">
    <property type="entry name" value="WalR-like"/>
</dbReference>
<dbReference type="PROSITE" id="PS50894">
    <property type="entry name" value="HPT"/>
    <property type="match status" value="1"/>
</dbReference>
<dbReference type="InterPro" id="IPR036388">
    <property type="entry name" value="WH-like_DNA-bd_sf"/>
</dbReference>
<dbReference type="EMBL" id="JADQBC010000011">
    <property type="protein sequence ID" value="MBR8826784.1"/>
    <property type="molecule type" value="Genomic_DNA"/>
</dbReference>
<dbReference type="InterPro" id="IPR008207">
    <property type="entry name" value="Sig_transdc_His_kin_Hpt_dom"/>
</dbReference>
<evidence type="ECO:0000259" key="6">
    <source>
        <dbReference type="PROSITE" id="PS50894"/>
    </source>
</evidence>
<feature type="modified residue" description="4-aspartylphosphate" evidence="3">
    <location>
        <position position="51"/>
    </location>
</feature>
<dbReference type="InterPro" id="IPR036641">
    <property type="entry name" value="HPT_dom_sf"/>
</dbReference>
<comment type="caution">
    <text evidence="8">The sequence shown here is derived from an EMBL/GenBank/DDBJ whole genome shotgun (WGS) entry which is preliminary data.</text>
</comment>
<dbReference type="CDD" id="cd00156">
    <property type="entry name" value="REC"/>
    <property type="match status" value="1"/>
</dbReference>
<dbReference type="GO" id="GO:0000976">
    <property type="term" value="F:transcription cis-regulatory region binding"/>
    <property type="evidence" value="ECO:0007669"/>
    <property type="project" value="TreeGrafter"/>
</dbReference>
<feature type="domain" description="OmpR/PhoB-type" evidence="7">
    <location>
        <begin position="124"/>
        <end position="223"/>
    </location>
</feature>
<accession>A0A941JL71</accession>
<dbReference type="SMART" id="SM00862">
    <property type="entry name" value="Trans_reg_C"/>
    <property type="match status" value="1"/>
</dbReference>
<dbReference type="GO" id="GO:0006355">
    <property type="term" value="P:regulation of DNA-templated transcription"/>
    <property type="evidence" value="ECO:0007669"/>
    <property type="project" value="InterPro"/>
</dbReference>
<feature type="DNA-binding region" description="OmpR/PhoB-type" evidence="4">
    <location>
        <begin position="124"/>
        <end position="223"/>
    </location>
</feature>
<evidence type="ECO:0000256" key="3">
    <source>
        <dbReference type="PROSITE-ProRule" id="PRU00169"/>
    </source>
</evidence>
<dbReference type="InterPro" id="IPR001789">
    <property type="entry name" value="Sig_transdc_resp-reg_receiver"/>
</dbReference>
<dbReference type="Proteomes" id="UP000767446">
    <property type="component" value="Unassembled WGS sequence"/>
</dbReference>
<protein>
    <submittedName>
        <fullName evidence="8">Response regulator</fullName>
    </submittedName>
</protein>
<dbReference type="PROSITE" id="PS51755">
    <property type="entry name" value="OMPR_PHOB"/>
    <property type="match status" value="1"/>
</dbReference>
<dbReference type="PROSITE" id="PS50110">
    <property type="entry name" value="RESPONSE_REGULATORY"/>
    <property type="match status" value="2"/>
</dbReference>
<feature type="modified residue" description="4-aspartylphosphate" evidence="3">
    <location>
        <position position="384"/>
    </location>
</feature>
<dbReference type="Gene3D" id="6.10.250.690">
    <property type="match status" value="1"/>
</dbReference>
<evidence type="ECO:0000259" key="5">
    <source>
        <dbReference type="PROSITE" id="PS50110"/>
    </source>
</evidence>
<evidence type="ECO:0000256" key="4">
    <source>
        <dbReference type="PROSITE-ProRule" id="PRU01091"/>
    </source>
</evidence>
<feature type="domain" description="HPt" evidence="6">
    <location>
        <begin position="236"/>
        <end position="332"/>
    </location>
</feature>
<dbReference type="PANTHER" id="PTHR48111:SF15">
    <property type="entry name" value="OMPR SUBFAMILY"/>
    <property type="match status" value="1"/>
</dbReference>
<name>A0A941JL71_9CHRO</name>
<dbReference type="PANTHER" id="PTHR48111">
    <property type="entry name" value="REGULATOR OF RPOS"/>
    <property type="match status" value="1"/>
</dbReference>
<evidence type="ECO:0000313" key="8">
    <source>
        <dbReference type="EMBL" id="MBR8826784.1"/>
    </source>
</evidence>
<feature type="domain" description="Response regulatory" evidence="5">
    <location>
        <begin position="2"/>
        <end position="116"/>
    </location>
</feature>
<evidence type="ECO:0000259" key="7">
    <source>
        <dbReference type="PROSITE" id="PS51755"/>
    </source>
</evidence>